<dbReference type="PANTHER" id="PTHR32347:SF23">
    <property type="entry name" value="BLL5650 PROTEIN"/>
    <property type="match status" value="1"/>
</dbReference>
<reference evidence="5 6" key="1">
    <citation type="journal article" date="2014" name="ISME J.">
        <title>Candidatus Competibacter-lineage genomes retrieved from metagenomes reveal functional metabolic diversity.</title>
        <authorList>
            <person name="McIlroy S.J."/>
            <person name="Albertsen M."/>
            <person name="Andresen E.K."/>
            <person name="Saunders A.M."/>
            <person name="Kristiansen R."/>
            <person name="Stokholm-Bjerregaard M."/>
            <person name="Nielsen K.L."/>
            <person name="Nielsen P.H."/>
        </authorList>
    </citation>
    <scope>NUCLEOTIDE SEQUENCE [LARGE SCALE GENOMIC DNA]</scope>
    <source>
        <strain evidence="5 6">Run_B_J11</strain>
    </source>
</reference>
<name>A0A7U7J1M6_9GAMM</name>
<feature type="compositionally biased region" description="Basic and acidic residues" evidence="3">
    <location>
        <begin position="165"/>
        <end position="182"/>
    </location>
</feature>
<dbReference type="SUPFAM" id="SSF111369">
    <property type="entry name" value="HlyD-like secretion proteins"/>
    <property type="match status" value="1"/>
</dbReference>
<dbReference type="PANTHER" id="PTHR32347">
    <property type="entry name" value="EFFLUX SYSTEM COMPONENT YKNX-RELATED"/>
    <property type="match status" value="1"/>
</dbReference>
<comment type="subcellular location">
    <subcellularLocation>
        <location evidence="1">Cell envelope</location>
    </subcellularLocation>
</comment>
<gene>
    <name evidence="5" type="ORF">BN874_1260005</name>
</gene>
<dbReference type="GO" id="GO:0030313">
    <property type="term" value="C:cell envelope"/>
    <property type="evidence" value="ECO:0007669"/>
    <property type="project" value="UniProtKB-SubCell"/>
</dbReference>
<evidence type="ECO:0000313" key="5">
    <source>
        <dbReference type="EMBL" id="CDH43597.1"/>
    </source>
</evidence>
<evidence type="ECO:0000313" key="6">
    <source>
        <dbReference type="Proteomes" id="UP000019184"/>
    </source>
</evidence>
<feature type="region of interest" description="Disordered" evidence="3">
    <location>
        <begin position="163"/>
        <end position="234"/>
    </location>
</feature>
<keyword evidence="2" id="KW-0175">Coiled coil</keyword>
<dbReference type="Pfam" id="PF25881">
    <property type="entry name" value="HH_YBHG"/>
    <property type="match status" value="1"/>
</dbReference>
<evidence type="ECO:0000256" key="1">
    <source>
        <dbReference type="ARBA" id="ARBA00004196"/>
    </source>
</evidence>
<proteinExistence type="predicted"/>
<evidence type="ECO:0000256" key="2">
    <source>
        <dbReference type="ARBA" id="ARBA00023054"/>
    </source>
</evidence>
<dbReference type="RefSeq" id="WP_230314307.1">
    <property type="nucleotide sequence ID" value="NZ_CBTK010000031.1"/>
</dbReference>
<feature type="compositionally biased region" description="Low complexity" evidence="3">
    <location>
        <begin position="184"/>
        <end position="194"/>
    </location>
</feature>
<keyword evidence="6" id="KW-1185">Reference proteome</keyword>
<dbReference type="EMBL" id="CBTK010000031">
    <property type="protein sequence ID" value="CDH43597.1"/>
    <property type="molecule type" value="Genomic_DNA"/>
</dbReference>
<sequence length="234" mass="24025">MNPSRWAGLLPVLLLAGCGDTAPPALNGYLEAEPVRVAAPIAGRLTTLMVDRGDAVQVGQPLFNLEQDNERAAVNEAAAKVAQARAQASDLDSGKRPEELAVIDASLRAAEAVLNQSGSDLSRQTALARSGFVSGANLDALKAKRDADAAKVAEMAAQLRAAKLAARDDSRSGAGRQPDRGPGRNRSGRGPAGAETMGAGPENHFRDGGGAGGRPLLPSGGMGARRQPRVEPAL</sequence>
<dbReference type="InterPro" id="IPR050465">
    <property type="entry name" value="UPF0194_transport"/>
</dbReference>
<dbReference type="Proteomes" id="UP000019184">
    <property type="component" value="Unassembled WGS sequence"/>
</dbReference>
<feature type="domain" description="YbhG-like alpha-helical hairpin" evidence="4">
    <location>
        <begin position="72"/>
        <end position="169"/>
    </location>
</feature>
<protein>
    <recommendedName>
        <fullName evidence="4">YbhG-like alpha-helical hairpin domain-containing protein</fullName>
    </recommendedName>
</protein>
<accession>A0A7U7J1M6</accession>
<dbReference type="InterPro" id="IPR059052">
    <property type="entry name" value="HH_YbhG-like"/>
</dbReference>
<dbReference type="PROSITE" id="PS51257">
    <property type="entry name" value="PROKAR_LIPOPROTEIN"/>
    <property type="match status" value="1"/>
</dbReference>
<comment type="caution">
    <text evidence="5">The sequence shown here is derived from an EMBL/GenBank/DDBJ whole genome shotgun (WGS) entry which is preliminary data.</text>
</comment>
<dbReference type="Gene3D" id="1.10.287.470">
    <property type="entry name" value="Helix hairpin bin"/>
    <property type="match status" value="1"/>
</dbReference>
<dbReference type="Gene3D" id="2.40.50.100">
    <property type="match status" value="1"/>
</dbReference>
<evidence type="ECO:0000256" key="3">
    <source>
        <dbReference type="SAM" id="MobiDB-lite"/>
    </source>
</evidence>
<evidence type="ECO:0000259" key="4">
    <source>
        <dbReference type="Pfam" id="PF25881"/>
    </source>
</evidence>
<organism evidence="5 6">
    <name type="scientific">Candidatus Contendobacter odensis Run_B_J11</name>
    <dbReference type="NCBI Taxonomy" id="1400861"/>
    <lineage>
        <taxon>Bacteria</taxon>
        <taxon>Pseudomonadati</taxon>
        <taxon>Pseudomonadota</taxon>
        <taxon>Gammaproteobacteria</taxon>
        <taxon>Candidatus Competibacteraceae</taxon>
        <taxon>Candidatus Contendibacter</taxon>
    </lineage>
</organism>
<dbReference type="AlphaFoldDB" id="A0A7U7J1M6"/>